<dbReference type="AlphaFoldDB" id="A0A0N1H4C9"/>
<feature type="compositionally biased region" description="Acidic residues" evidence="2">
    <location>
        <begin position="296"/>
        <end position="307"/>
    </location>
</feature>
<feature type="region of interest" description="Disordered" evidence="2">
    <location>
        <begin position="1"/>
        <end position="54"/>
    </location>
</feature>
<reference evidence="3 4" key="1">
    <citation type="submission" date="2015-06" db="EMBL/GenBank/DDBJ databases">
        <title>Draft genome of the ant-associated black yeast Phialophora attae CBS 131958.</title>
        <authorList>
            <person name="Moreno L.F."/>
            <person name="Stielow B.J."/>
            <person name="de Hoog S."/>
            <person name="Vicente V.A."/>
            <person name="Weiss V.A."/>
            <person name="de Vries M."/>
            <person name="Cruz L.M."/>
            <person name="Souza E.M."/>
        </authorList>
    </citation>
    <scope>NUCLEOTIDE SEQUENCE [LARGE SCALE GENOMIC DNA]</scope>
    <source>
        <strain evidence="3 4">CBS 131958</strain>
    </source>
</reference>
<evidence type="ECO:0000313" key="4">
    <source>
        <dbReference type="Proteomes" id="UP000038010"/>
    </source>
</evidence>
<organism evidence="3 4">
    <name type="scientific">Cyphellophora attinorum</name>
    <dbReference type="NCBI Taxonomy" id="1664694"/>
    <lineage>
        <taxon>Eukaryota</taxon>
        <taxon>Fungi</taxon>
        <taxon>Dikarya</taxon>
        <taxon>Ascomycota</taxon>
        <taxon>Pezizomycotina</taxon>
        <taxon>Eurotiomycetes</taxon>
        <taxon>Chaetothyriomycetidae</taxon>
        <taxon>Chaetothyriales</taxon>
        <taxon>Cyphellophoraceae</taxon>
        <taxon>Cyphellophora</taxon>
    </lineage>
</organism>
<dbReference type="GeneID" id="28732201"/>
<dbReference type="VEuPathDB" id="FungiDB:AB675_11470"/>
<evidence type="ECO:0000256" key="2">
    <source>
        <dbReference type="SAM" id="MobiDB-lite"/>
    </source>
</evidence>
<sequence>MVSTTRRDQIQTRSRTREQAHSTAALHTANDSQSGKQTGRGPADGPPSSNVARATVEPVPNAIEQHPSDSSGNNKAGVRRKILECAKALRDIVDDAELWDPITAKTIEVRQAERTANTADAASPTKATPLRETANKETQTDVKPSARVSEAILAIDSLSRTRAVLELRQGHLSRAQEKLHRREAHLLNMFSKYTMNGTNEQHKHSLTAEELVKRCVAITSAQRSAVQRWERAKKLEATMRDILKRVQTRVDALHQSIPEMARAALAPAPNPNAGELLALVMEKANKQTPASLFTDSPDDEEDEEVLDGDAPGQAMAPPAEIALRRSAMSQLIGRCKVAKAKRETSRAWSAAFLRSRTIEPLPGETQAELNRRYLEALQVLNEDVRVAESEFSEVAREAQDQDVVSTSSMSGRFPLYDRYPDFGAAERQAEIDHSMQHTDYAAIDEWVPRPGTGLSNDVDRTDLTGSESGWYDGLLDVALGEEVNDWETDHRRRKYIDSWQEDPWSLFEHQMEVEWPDARVDRPDVGRWGPDLAPETIDRRDTTTIVEAEDRGIPVEQLETRSDPGVGGSSNGSSDVGARPRRRGMWAACPHM</sequence>
<comment type="caution">
    <text evidence="3">The sequence shown here is derived from an EMBL/GenBank/DDBJ whole genome shotgun (WGS) entry which is preliminary data.</text>
</comment>
<keyword evidence="4" id="KW-1185">Reference proteome</keyword>
<dbReference type="Proteomes" id="UP000038010">
    <property type="component" value="Unassembled WGS sequence"/>
</dbReference>
<feature type="compositionally biased region" description="Basic and acidic residues" evidence="2">
    <location>
        <begin position="549"/>
        <end position="562"/>
    </location>
</feature>
<feature type="region of interest" description="Disordered" evidence="2">
    <location>
        <begin position="113"/>
        <end position="143"/>
    </location>
</feature>
<accession>A0A0N1H4C9</accession>
<gene>
    <name evidence="3" type="ORF">AB675_11470</name>
</gene>
<evidence type="ECO:0000256" key="1">
    <source>
        <dbReference type="SAM" id="Coils"/>
    </source>
</evidence>
<dbReference type="RefSeq" id="XP_018000127.1">
    <property type="nucleotide sequence ID" value="XM_018140320.1"/>
</dbReference>
<name>A0A0N1H4C9_9EURO</name>
<feature type="compositionally biased region" description="Basic and acidic residues" evidence="2">
    <location>
        <begin position="1"/>
        <end position="20"/>
    </location>
</feature>
<feature type="region of interest" description="Disordered" evidence="2">
    <location>
        <begin position="549"/>
        <end position="592"/>
    </location>
</feature>
<evidence type="ECO:0000313" key="3">
    <source>
        <dbReference type="EMBL" id="KPI40164.1"/>
    </source>
</evidence>
<feature type="region of interest" description="Disordered" evidence="2">
    <location>
        <begin position="288"/>
        <end position="315"/>
    </location>
</feature>
<keyword evidence="1" id="KW-0175">Coiled coil</keyword>
<protein>
    <submittedName>
        <fullName evidence="3">Uncharacterized protein</fullName>
    </submittedName>
</protein>
<dbReference type="EMBL" id="LFJN01000013">
    <property type="protein sequence ID" value="KPI40164.1"/>
    <property type="molecule type" value="Genomic_DNA"/>
</dbReference>
<feature type="coiled-coil region" evidence="1">
    <location>
        <begin position="370"/>
        <end position="397"/>
    </location>
</feature>
<proteinExistence type="predicted"/>